<feature type="region of interest" description="Disordered" evidence="1">
    <location>
        <begin position="281"/>
        <end position="321"/>
    </location>
</feature>
<feature type="compositionally biased region" description="Polar residues" evidence="1">
    <location>
        <begin position="110"/>
        <end position="122"/>
    </location>
</feature>
<feature type="compositionally biased region" description="Polar residues" evidence="1">
    <location>
        <begin position="1"/>
        <end position="19"/>
    </location>
</feature>
<feature type="region of interest" description="Disordered" evidence="1">
    <location>
        <begin position="1"/>
        <end position="57"/>
    </location>
</feature>
<reference evidence="2 3" key="1">
    <citation type="submission" date="2013-07" db="EMBL/GenBank/DDBJ databases">
        <title>The Genome Sequence of Cryptococcus heveanensis BCC8398.</title>
        <authorList>
            <consortium name="The Broad Institute Genome Sequencing Platform"/>
            <person name="Cuomo C."/>
            <person name="Litvintseva A."/>
            <person name="Chen Y."/>
            <person name="Heitman J."/>
            <person name="Sun S."/>
            <person name="Springer D."/>
            <person name="Dromer F."/>
            <person name="Young S.K."/>
            <person name="Zeng Q."/>
            <person name="Gargeya S."/>
            <person name="Fitzgerald M."/>
            <person name="Abouelleil A."/>
            <person name="Alvarado L."/>
            <person name="Berlin A.M."/>
            <person name="Chapman S.B."/>
            <person name="Dewar J."/>
            <person name="Goldberg J."/>
            <person name="Griggs A."/>
            <person name="Gujja S."/>
            <person name="Hansen M."/>
            <person name="Howarth C."/>
            <person name="Imamovic A."/>
            <person name="Larimer J."/>
            <person name="McCowan C."/>
            <person name="Murphy C."/>
            <person name="Pearson M."/>
            <person name="Priest M."/>
            <person name="Roberts A."/>
            <person name="Saif S."/>
            <person name="Shea T."/>
            <person name="Sykes S."/>
            <person name="Wortman J."/>
            <person name="Nusbaum C."/>
            <person name="Birren B."/>
        </authorList>
    </citation>
    <scope>NUCLEOTIDE SEQUENCE [LARGE SCALE GENOMIC DNA]</scope>
    <source>
        <strain evidence="2 3">BCC8398</strain>
    </source>
</reference>
<evidence type="ECO:0000313" key="2">
    <source>
        <dbReference type="EMBL" id="OCF37139.1"/>
    </source>
</evidence>
<feature type="compositionally biased region" description="Basic and acidic residues" evidence="1">
    <location>
        <begin position="75"/>
        <end position="90"/>
    </location>
</feature>
<feature type="compositionally biased region" description="Basic and acidic residues" evidence="1">
    <location>
        <begin position="311"/>
        <end position="321"/>
    </location>
</feature>
<dbReference type="STRING" id="1296120.A0A1B9H1I9"/>
<feature type="compositionally biased region" description="Basic and acidic residues" evidence="1">
    <location>
        <begin position="148"/>
        <end position="163"/>
    </location>
</feature>
<feature type="compositionally biased region" description="Low complexity" evidence="1">
    <location>
        <begin position="46"/>
        <end position="57"/>
    </location>
</feature>
<protein>
    <submittedName>
        <fullName evidence="2">Uncharacterized protein</fullName>
    </submittedName>
</protein>
<dbReference type="EMBL" id="KI669493">
    <property type="protein sequence ID" value="OCF37139.1"/>
    <property type="molecule type" value="Genomic_DNA"/>
</dbReference>
<feature type="compositionally biased region" description="Acidic residues" evidence="1">
    <location>
        <begin position="126"/>
        <end position="138"/>
    </location>
</feature>
<gene>
    <name evidence="2" type="ORF">I316_01046</name>
</gene>
<accession>A0A1B9H1I9</accession>
<sequence length="321" mass="34753">MPPPTNTANGTSEQQTQQRSKQRGSYAAPSKPYALPFGTYRPGPPSISSTISSTATSYAESIASDVTIVASRSYKSNDRQSWESPLKIKVDTNVAPSSHIWDEFYAASGGTPSSQPSTQKGSQPDVEPEATEGNEDTADAVQMMEFGARNDTDVGSTRQREENDIASSDALSELLSMFDLPQFPTQEPSTINQHLINSKSNSQSYQIQQDTSDPNARAQAQFQNDQYPGAEFLNLPDTASTTDNSQYPALFDDFDFSHFTFPINSRCGDVSSDPSIATASLDGVQEMESASNLGSSPLDTVSWKQSLERPPSTDDMHAEGT</sequence>
<feature type="region of interest" description="Disordered" evidence="1">
    <location>
        <begin position="73"/>
        <end position="168"/>
    </location>
</feature>
<name>A0A1B9H1I9_9TREE</name>
<keyword evidence="3" id="KW-1185">Reference proteome</keyword>
<evidence type="ECO:0000313" key="3">
    <source>
        <dbReference type="Proteomes" id="UP000092666"/>
    </source>
</evidence>
<dbReference type="Proteomes" id="UP000092666">
    <property type="component" value="Unassembled WGS sequence"/>
</dbReference>
<feature type="compositionally biased region" description="Polar residues" evidence="1">
    <location>
        <begin position="288"/>
        <end position="305"/>
    </location>
</feature>
<proteinExistence type="predicted"/>
<organism evidence="2 3">
    <name type="scientific">Kwoniella heveanensis BCC8398</name>
    <dbReference type="NCBI Taxonomy" id="1296120"/>
    <lineage>
        <taxon>Eukaryota</taxon>
        <taxon>Fungi</taxon>
        <taxon>Dikarya</taxon>
        <taxon>Basidiomycota</taxon>
        <taxon>Agaricomycotina</taxon>
        <taxon>Tremellomycetes</taxon>
        <taxon>Tremellales</taxon>
        <taxon>Cryptococcaceae</taxon>
        <taxon>Kwoniella</taxon>
    </lineage>
</organism>
<dbReference type="AlphaFoldDB" id="A0A1B9H1I9"/>
<evidence type="ECO:0000256" key="1">
    <source>
        <dbReference type="SAM" id="MobiDB-lite"/>
    </source>
</evidence>
<reference evidence="3" key="2">
    <citation type="submission" date="2013-12" db="EMBL/GenBank/DDBJ databases">
        <title>Evolution of pathogenesis and genome organization in the Tremellales.</title>
        <authorList>
            <person name="Cuomo C."/>
            <person name="Litvintseva A."/>
            <person name="Heitman J."/>
            <person name="Chen Y."/>
            <person name="Sun S."/>
            <person name="Springer D."/>
            <person name="Dromer F."/>
            <person name="Young S."/>
            <person name="Zeng Q."/>
            <person name="Chapman S."/>
            <person name="Gujja S."/>
            <person name="Saif S."/>
            <person name="Birren B."/>
        </authorList>
    </citation>
    <scope>NUCLEOTIDE SEQUENCE [LARGE SCALE GENOMIC DNA]</scope>
    <source>
        <strain evidence="3">BCC8398</strain>
    </source>
</reference>